<organism evidence="2 3">
    <name type="scientific">Microbacterium rhizosphaerae</name>
    <dbReference type="NCBI Taxonomy" id="1678237"/>
    <lineage>
        <taxon>Bacteria</taxon>
        <taxon>Bacillati</taxon>
        <taxon>Actinomycetota</taxon>
        <taxon>Actinomycetes</taxon>
        <taxon>Micrococcales</taxon>
        <taxon>Microbacteriaceae</taxon>
        <taxon>Microbacterium</taxon>
    </lineage>
</organism>
<dbReference type="PANTHER" id="PTHR34989:SF1">
    <property type="entry name" value="PROTEIN HDED"/>
    <property type="match status" value="1"/>
</dbReference>
<keyword evidence="3" id="KW-1185">Reference proteome</keyword>
<gene>
    <name evidence="2" type="ORF">SM116_09870</name>
</gene>
<dbReference type="Proteomes" id="UP001323798">
    <property type="component" value="Chromosome"/>
</dbReference>
<dbReference type="RefSeq" id="WP_320940814.1">
    <property type="nucleotide sequence ID" value="NZ_BAABEU010000010.1"/>
</dbReference>
<dbReference type="PANTHER" id="PTHR34989">
    <property type="entry name" value="PROTEIN HDED"/>
    <property type="match status" value="1"/>
</dbReference>
<sequence>MSIAPESGPVAVNRIRRSLGVGGVIAVIAGILILSWPGKTILVVAAIVACYAIAAGLVYLAIGIFSRKTRGWARLGHIVLSLLCLVVGAIALFNLTSPNGSPLRLLGILIGIMWIVEGIVSLSTLGDAPSRGWSIAFAILSVVAGIVVLVAPIAATLALWWVLGVLLVVLGIMNIVRAFTIRTAF</sequence>
<feature type="transmembrane region" description="Helical" evidence="1">
    <location>
        <begin position="159"/>
        <end position="179"/>
    </location>
</feature>
<evidence type="ECO:0000256" key="1">
    <source>
        <dbReference type="SAM" id="Phobius"/>
    </source>
</evidence>
<feature type="transmembrane region" description="Helical" evidence="1">
    <location>
        <begin position="42"/>
        <end position="65"/>
    </location>
</feature>
<dbReference type="Pfam" id="PF03729">
    <property type="entry name" value="DUF308"/>
    <property type="match status" value="2"/>
</dbReference>
<keyword evidence="1" id="KW-0812">Transmembrane</keyword>
<name>A0ABZ0SGA0_9MICO</name>
<dbReference type="InterPro" id="IPR052712">
    <property type="entry name" value="Acid_resist_chaperone_HdeD"/>
</dbReference>
<feature type="transmembrane region" description="Helical" evidence="1">
    <location>
        <begin position="19"/>
        <end position="36"/>
    </location>
</feature>
<accession>A0ABZ0SGA0</accession>
<feature type="transmembrane region" description="Helical" evidence="1">
    <location>
        <begin position="72"/>
        <end position="93"/>
    </location>
</feature>
<keyword evidence="1" id="KW-0472">Membrane</keyword>
<keyword evidence="1" id="KW-1133">Transmembrane helix</keyword>
<proteinExistence type="predicted"/>
<evidence type="ECO:0000313" key="2">
    <source>
        <dbReference type="EMBL" id="WPR88092.1"/>
    </source>
</evidence>
<dbReference type="InterPro" id="IPR005325">
    <property type="entry name" value="DUF308_memb"/>
</dbReference>
<reference evidence="2 3" key="1">
    <citation type="submission" date="2023-11" db="EMBL/GenBank/DDBJ databases">
        <title>Genome sequence of Microbacterium rhizosphaerae KACC 19337.</title>
        <authorList>
            <person name="Choi H."/>
            <person name="Kim S."/>
            <person name="Kim Y."/>
            <person name="Kwon S.-W."/>
            <person name="Heo J."/>
        </authorList>
    </citation>
    <scope>NUCLEOTIDE SEQUENCE [LARGE SCALE GENOMIC DNA]</scope>
    <source>
        <strain evidence="2 3">KACC 19337</strain>
    </source>
</reference>
<evidence type="ECO:0000313" key="3">
    <source>
        <dbReference type="Proteomes" id="UP001323798"/>
    </source>
</evidence>
<feature type="transmembrane region" description="Helical" evidence="1">
    <location>
        <begin position="132"/>
        <end position="153"/>
    </location>
</feature>
<feature type="transmembrane region" description="Helical" evidence="1">
    <location>
        <begin position="105"/>
        <end position="125"/>
    </location>
</feature>
<protein>
    <submittedName>
        <fullName evidence="2">DUF308 domain-containing protein</fullName>
    </submittedName>
</protein>
<dbReference type="EMBL" id="CP139368">
    <property type="protein sequence ID" value="WPR88092.1"/>
    <property type="molecule type" value="Genomic_DNA"/>
</dbReference>